<dbReference type="PANTHER" id="PTHR46869:SF6">
    <property type="entry name" value="C2H2-TYPE DOMAIN-CONTAINING PROTEIN"/>
    <property type="match status" value="1"/>
</dbReference>
<dbReference type="InterPro" id="IPR036236">
    <property type="entry name" value="Znf_C2H2_sf"/>
</dbReference>
<dbReference type="PROSITE" id="PS00028">
    <property type="entry name" value="ZINC_FINGER_C2H2_1"/>
    <property type="match status" value="4"/>
</dbReference>
<name>A0AAN8Z7B8_9MAGN</name>
<dbReference type="GO" id="GO:0008270">
    <property type="term" value="F:zinc ion binding"/>
    <property type="evidence" value="ECO:0007669"/>
    <property type="project" value="UniProtKB-KW"/>
</dbReference>
<dbReference type="EMBL" id="JBAMMX010000016">
    <property type="protein sequence ID" value="KAK6925080.1"/>
    <property type="molecule type" value="Genomic_DNA"/>
</dbReference>
<feature type="compositionally biased region" description="Basic residues" evidence="2">
    <location>
        <begin position="154"/>
        <end position="164"/>
    </location>
</feature>
<keyword evidence="1" id="KW-0862">Zinc</keyword>
<feature type="domain" description="C2H2-type" evidence="3">
    <location>
        <begin position="311"/>
        <end position="338"/>
    </location>
</feature>
<accession>A0AAN8Z7B8</accession>
<feature type="region of interest" description="Disordered" evidence="2">
    <location>
        <begin position="124"/>
        <end position="175"/>
    </location>
</feature>
<sequence>MDQADQIQMYRHVCKFCKKSFPCGRSLGGHMRSHMINNNNSISKDENLGRKKLNSLNNAASDYGFTENPKKTWKKVVANSSEEEEEDSTKCFLCKECGKDFQSSKALFGHMRCHSEKERFSVSNSFDDEDSLGGASANQKQVLDSQSDNEKTTAARRRRSKRRISNSSSTFSLADNTNACSSVSEIEHEQAEEVALCLMLLSGDVSHLSSRGLDLNFNSHSLAESSDNNSNLLVNLDSGFCQNGVKRINSEVPLTGFLAKEQSKKSSVEDGFGSLNYEVQLGRDLNSSKKRRCYDAADCEFHKNSTKRSKFECTTCNKTFHSYQALGGHRASHKKIKSCFATKVESSENSLDTEVSPNPNPGSRIVKICEVENFTDHNKHNKPKEMKVHECPICFKAFSSGQALGGHKRSHLIGGSDNSRSNQIRVDEKPIHEIRNFLDLNHPAPNEEESSNGFKPWWTGSGHKAEQLVGLIPN</sequence>
<dbReference type="SMART" id="SM00355">
    <property type="entry name" value="ZnF_C2H2"/>
    <property type="match status" value="4"/>
</dbReference>
<feature type="domain" description="C2H2-type" evidence="3">
    <location>
        <begin position="92"/>
        <end position="119"/>
    </location>
</feature>
<gene>
    <name evidence="4" type="ORF">RJ641_009406</name>
</gene>
<dbReference type="Proteomes" id="UP001370490">
    <property type="component" value="Unassembled WGS sequence"/>
</dbReference>
<evidence type="ECO:0000313" key="5">
    <source>
        <dbReference type="Proteomes" id="UP001370490"/>
    </source>
</evidence>
<protein>
    <recommendedName>
        <fullName evidence="3">C2H2-type domain-containing protein</fullName>
    </recommendedName>
</protein>
<proteinExistence type="predicted"/>
<evidence type="ECO:0000256" key="1">
    <source>
        <dbReference type="PROSITE-ProRule" id="PRU00042"/>
    </source>
</evidence>
<dbReference type="PANTHER" id="PTHR46869">
    <property type="entry name" value="C2H2-LIKE ZINC FINGER PROTEIN"/>
    <property type="match status" value="1"/>
</dbReference>
<dbReference type="InterPro" id="IPR013087">
    <property type="entry name" value="Znf_C2H2_type"/>
</dbReference>
<keyword evidence="1" id="KW-0479">Metal-binding</keyword>
<reference evidence="4 5" key="1">
    <citation type="submission" date="2023-12" db="EMBL/GenBank/DDBJ databases">
        <title>A high-quality genome assembly for Dillenia turbinata (Dilleniales).</title>
        <authorList>
            <person name="Chanderbali A."/>
        </authorList>
    </citation>
    <scope>NUCLEOTIDE SEQUENCE [LARGE SCALE GENOMIC DNA]</scope>
    <source>
        <strain evidence="4">LSX21</strain>
        <tissue evidence="4">Leaf</tissue>
    </source>
</reference>
<evidence type="ECO:0000259" key="3">
    <source>
        <dbReference type="PROSITE" id="PS50157"/>
    </source>
</evidence>
<keyword evidence="5" id="KW-1185">Reference proteome</keyword>
<dbReference type="Pfam" id="PF13912">
    <property type="entry name" value="zf-C2H2_6"/>
    <property type="match status" value="4"/>
</dbReference>
<dbReference type="AlphaFoldDB" id="A0AAN8Z7B8"/>
<dbReference type="Gene3D" id="3.30.160.60">
    <property type="entry name" value="Classic Zinc Finger"/>
    <property type="match status" value="2"/>
</dbReference>
<organism evidence="4 5">
    <name type="scientific">Dillenia turbinata</name>
    <dbReference type="NCBI Taxonomy" id="194707"/>
    <lineage>
        <taxon>Eukaryota</taxon>
        <taxon>Viridiplantae</taxon>
        <taxon>Streptophyta</taxon>
        <taxon>Embryophyta</taxon>
        <taxon>Tracheophyta</taxon>
        <taxon>Spermatophyta</taxon>
        <taxon>Magnoliopsida</taxon>
        <taxon>eudicotyledons</taxon>
        <taxon>Gunneridae</taxon>
        <taxon>Pentapetalae</taxon>
        <taxon>Dilleniales</taxon>
        <taxon>Dilleniaceae</taxon>
        <taxon>Dillenia</taxon>
    </lineage>
</organism>
<comment type="caution">
    <text evidence="4">The sequence shown here is derived from an EMBL/GenBank/DDBJ whole genome shotgun (WGS) entry which is preliminary data.</text>
</comment>
<feature type="compositionally biased region" description="Polar residues" evidence="2">
    <location>
        <begin position="136"/>
        <end position="146"/>
    </location>
</feature>
<dbReference type="SUPFAM" id="SSF57667">
    <property type="entry name" value="beta-beta-alpha zinc fingers"/>
    <property type="match status" value="2"/>
</dbReference>
<evidence type="ECO:0000256" key="2">
    <source>
        <dbReference type="SAM" id="MobiDB-lite"/>
    </source>
</evidence>
<evidence type="ECO:0000313" key="4">
    <source>
        <dbReference type="EMBL" id="KAK6925080.1"/>
    </source>
</evidence>
<dbReference type="PROSITE" id="PS50157">
    <property type="entry name" value="ZINC_FINGER_C2H2_2"/>
    <property type="match status" value="4"/>
</dbReference>
<feature type="domain" description="C2H2-type" evidence="3">
    <location>
        <begin position="12"/>
        <end position="34"/>
    </location>
</feature>
<feature type="domain" description="C2H2-type" evidence="3">
    <location>
        <begin position="389"/>
        <end position="411"/>
    </location>
</feature>
<keyword evidence="1" id="KW-0863">Zinc-finger</keyword>